<keyword evidence="1" id="KW-0472">Membrane</keyword>
<dbReference type="InterPro" id="IPR046077">
    <property type="entry name" value="DUF6095"/>
</dbReference>
<sequence>MKNFVMHFIKKYEQECKENDLGSLSIFGNNQISMKHTNKSLLMKGLKYLAGALPLSFLGPVVLFSSFKNQEHAWFIPILIFALVAMAAAIFLMFKGIRTVMKALFD</sequence>
<dbReference type="Proteomes" id="UP001597100">
    <property type="component" value="Unassembled WGS sequence"/>
</dbReference>
<gene>
    <name evidence="2" type="ORF">ACFQ1G_00030</name>
</gene>
<feature type="transmembrane region" description="Helical" evidence="1">
    <location>
        <begin position="48"/>
        <end position="67"/>
    </location>
</feature>
<evidence type="ECO:0000256" key="1">
    <source>
        <dbReference type="SAM" id="Phobius"/>
    </source>
</evidence>
<feature type="transmembrane region" description="Helical" evidence="1">
    <location>
        <begin position="73"/>
        <end position="94"/>
    </location>
</feature>
<dbReference type="RefSeq" id="WP_380736177.1">
    <property type="nucleotide sequence ID" value="NZ_JBHTJP010000002.1"/>
</dbReference>
<evidence type="ECO:0000313" key="3">
    <source>
        <dbReference type="Proteomes" id="UP001597100"/>
    </source>
</evidence>
<comment type="caution">
    <text evidence="2">The sequence shown here is derived from an EMBL/GenBank/DDBJ whole genome shotgun (WGS) entry which is preliminary data.</text>
</comment>
<evidence type="ECO:0000313" key="2">
    <source>
        <dbReference type="EMBL" id="MFD0975164.1"/>
    </source>
</evidence>
<dbReference type="Pfam" id="PF19589">
    <property type="entry name" value="DUF6095"/>
    <property type="match status" value="1"/>
</dbReference>
<reference evidence="3" key="1">
    <citation type="journal article" date="2019" name="Int. J. Syst. Evol. Microbiol.">
        <title>The Global Catalogue of Microorganisms (GCM) 10K type strain sequencing project: providing services to taxonomists for standard genome sequencing and annotation.</title>
        <authorList>
            <consortium name="The Broad Institute Genomics Platform"/>
            <consortium name="The Broad Institute Genome Sequencing Center for Infectious Disease"/>
            <person name="Wu L."/>
            <person name="Ma J."/>
        </authorList>
    </citation>
    <scope>NUCLEOTIDE SEQUENCE [LARGE SCALE GENOMIC DNA]</scope>
    <source>
        <strain evidence="3">CCUG 60898</strain>
    </source>
</reference>
<accession>A0ABW3IAM0</accession>
<keyword evidence="1" id="KW-0812">Transmembrane</keyword>
<keyword evidence="1" id="KW-1133">Transmembrane helix</keyword>
<name>A0ABW3IAM0_9FLAO</name>
<protein>
    <submittedName>
        <fullName evidence="2">DUF6095 family protein</fullName>
    </submittedName>
</protein>
<proteinExistence type="predicted"/>
<dbReference type="EMBL" id="JBHTJP010000002">
    <property type="protein sequence ID" value="MFD0975164.1"/>
    <property type="molecule type" value="Genomic_DNA"/>
</dbReference>
<organism evidence="2 3">
    <name type="scientific">Salinimicrobium gaetbulicola</name>
    <dbReference type="NCBI Taxonomy" id="999702"/>
    <lineage>
        <taxon>Bacteria</taxon>
        <taxon>Pseudomonadati</taxon>
        <taxon>Bacteroidota</taxon>
        <taxon>Flavobacteriia</taxon>
        <taxon>Flavobacteriales</taxon>
        <taxon>Flavobacteriaceae</taxon>
        <taxon>Salinimicrobium</taxon>
    </lineage>
</organism>
<keyword evidence="3" id="KW-1185">Reference proteome</keyword>